<evidence type="ECO:0000313" key="1">
    <source>
        <dbReference type="EMBL" id="KAH1186855.1"/>
    </source>
</evidence>
<reference evidence="1" key="1">
    <citation type="submission" date="2021-09" db="EMBL/GenBank/DDBJ databases">
        <title>The genome of Mauremys mutica provides insights into the evolution of semi-aquatic lifestyle.</title>
        <authorList>
            <person name="Gong S."/>
            <person name="Gao Y."/>
        </authorList>
    </citation>
    <scope>NUCLEOTIDE SEQUENCE</scope>
    <source>
        <strain evidence="1">MM-2020</strain>
        <tissue evidence="1">Muscle</tissue>
    </source>
</reference>
<dbReference type="EMBL" id="JAHDVG010000463">
    <property type="protein sequence ID" value="KAH1186855.1"/>
    <property type="molecule type" value="Genomic_DNA"/>
</dbReference>
<name>A0A9D4BAT2_9SAUR</name>
<organism evidence="1 2">
    <name type="scientific">Mauremys mutica</name>
    <name type="common">yellowpond turtle</name>
    <dbReference type="NCBI Taxonomy" id="74926"/>
    <lineage>
        <taxon>Eukaryota</taxon>
        <taxon>Metazoa</taxon>
        <taxon>Chordata</taxon>
        <taxon>Craniata</taxon>
        <taxon>Vertebrata</taxon>
        <taxon>Euteleostomi</taxon>
        <taxon>Archelosauria</taxon>
        <taxon>Testudinata</taxon>
        <taxon>Testudines</taxon>
        <taxon>Cryptodira</taxon>
        <taxon>Durocryptodira</taxon>
        <taxon>Testudinoidea</taxon>
        <taxon>Geoemydidae</taxon>
        <taxon>Geoemydinae</taxon>
        <taxon>Mauremys</taxon>
    </lineage>
</organism>
<gene>
    <name evidence="1" type="ORF">KIL84_019604</name>
</gene>
<keyword evidence="2" id="KW-1185">Reference proteome</keyword>
<comment type="caution">
    <text evidence="1">The sequence shown here is derived from an EMBL/GenBank/DDBJ whole genome shotgun (WGS) entry which is preliminary data.</text>
</comment>
<protein>
    <submittedName>
        <fullName evidence="1">Uncharacterized protein</fullName>
    </submittedName>
</protein>
<dbReference type="Proteomes" id="UP000827986">
    <property type="component" value="Unassembled WGS sequence"/>
</dbReference>
<proteinExistence type="predicted"/>
<evidence type="ECO:0000313" key="2">
    <source>
        <dbReference type="Proteomes" id="UP000827986"/>
    </source>
</evidence>
<sequence length="141" mass="15612">MMVFWVVMSQGSLLSSSSWRYKREICCETPEMAAPIQASVARATYWPVAAVGPMPLIPPLQQCPERGISGTSSRVGSQKVEEKHLCSTPWSRYKPVMVKKSKTLQMTVPWSKGSDSILVLGTTLVQMMSPEGISTVLRDYT</sequence>
<dbReference type="AlphaFoldDB" id="A0A9D4BAT2"/>
<accession>A0A9D4BAT2</accession>